<organism evidence="14 15">
    <name type="scientific">Exocentrus adspersus</name>
    <dbReference type="NCBI Taxonomy" id="1586481"/>
    <lineage>
        <taxon>Eukaryota</taxon>
        <taxon>Metazoa</taxon>
        <taxon>Ecdysozoa</taxon>
        <taxon>Arthropoda</taxon>
        <taxon>Hexapoda</taxon>
        <taxon>Insecta</taxon>
        <taxon>Pterygota</taxon>
        <taxon>Neoptera</taxon>
        <taxon>Endopterygota</taxon>
        <taxon>Coleoptera</taxon>
        <taxon>Polyphaga</taxon>
        <taxon>Cucujiformia</taxon>
        <taxon>Chrysomeloidea</taxon>
        <taxon>Cerambycidae</taxon>
        <taxon>Lamiinae</taxon>
        <taxon>Acanthocinini</taxon>
        <taxon>Exocentrus</taxon>
    </lineage>
</organism>
<evidence type="ECO:0000256" key="6">
    <source>
        <dbReference type="ARBA" id="ARBA00022723"/>
    </source>
</evidence>
<dbReference type="Pfam" id="PF20266">
    <property type="entry name" value="Mab-21_C"/>
    <property type="match status" value="2"/>
</dbReference>
<comment type="caution">
    <text evidence="14">The sequence shown here is derived from an EMBL/GenBank/DDBJ whole genome shotgun (WGS) entry which is preliminary data.</text>
</comment>
<evidence type="ECO:0000313" key="15">
    <source>
        <dbReference type="Proteomes" id="UP001159042"/>
    </source>
</evidence>
<keyword evidence="7" id="KW-0547">Nucleotide-binding</keyword>
<keyword evidence="10" id="KW-0342">GTP-binding</keyword>
<proteinExistence type="inferred from homology"/>
<reference evidence="14 15" key="1">
    <citation type="journal article" date="2023" name="Insect Mol. Biol.">
        <title>Genome sequencing provides insights into the evolution of gene families encoding plant cell wall-degrading enzymes in longhorned beetles.</title>
        <authorList>
            <person name="Shin N.R."/>
            <person name="Okamura Y."/>
            <person name="Kirsch R."/>
            <person name="Pauchet Y."/>
        </authorList>
    </citation>
    <scope>NUCLEOTIDE SEQUENCE [LARGE SCALE GENOMIC DNA]</scope>
    <source>
        <strain evidence="14">EAD_L_NR</strain>
    </source>
</reference>
<evidence type="ECO:0000256" key="1">
    <source>
        <dbReference type="ARBA" id="ARBA00001936"/>
    </source>
</evidence>
<dbReference type="SMART" id="SM01265">
    <property type="entry name" value="Mab-21"/>
    <property type="match status" value="2"/>
</dbReference>
<keyword evidence="15" id="KW-1185">Reference proteome</keyword>
<keyword evidence="8" id="KW-0067">ATP-binding</keyword>
<name>A0AAV8WEN8_9CUCU</name>
<evidence type="ECO:0000256" key="7">
    <source>
        <dbReference type="ARBA" id="ARBA00022741"/>
    </source>
</evidence>
<dbReference type="GO" id="GO:0016779">
    <property type="term" value="F:nucleotidyltransferase activity"/>
    <property type="evidence" value="ECO:0007669"/>
    <property type="project" value="UniProtKB-KW"/>
</dbReference>
<evidence type="ECO:0000256" key="11">
    <source>
        <dbReference type="ARBA" id="ARBA00023211"/>
    </source>
</evidence>
<protein>
    <submittedName>
        <fullName evidence="14">Uncharacterized protein</fullName>
    </submittedName>
</protein>
<evidence type="ECO:0000259" key="13">
    <source>
        <dbReference type="Pfam" id="PF20266"/>
    </source>
</evidence>
<dbReference type="InterPro" id="IPR046906">
    <property type="entry name" value="Mab-21_HhH/H2TH-like"/>
</dbReference>
<dbReference type="AlphaFoldDB" id="A0AAV8WEN8"/>
<keyword evidence="9" id="KW-0460">Magnesium</keyword>
<evidence type="ECO:0000256" key="3">
    <source>
        <dbReference type="ARBA" id="ARBA00008307"/>
    </source>
</evidence>
<evidence type="ECO:0000313" key="14">
    <source>
        <dbReference type="EMBL" id="KAJ8924711.1"/>
    </source>
</evidence>
<comment type="cofactor">
    <cofactor evidence="1">
        <name>Mn(2+)</name>
        <dbReference type="ChEBI" id="CHEBI:29035"/>
    </cofactor>
</comment>
<dbReference type="Gene3D" id="3.30.460.90">
    <property type="match status" value="2"/>
</dbReference>
<accession>A0AAV8WEN8</accession>
<comment type="cofactor">
    <cofactor evidence="2">
        <name>Mg(2+)</name>
        <dbReference type="ChEBI" id="CHEBI:18420"/>
    </cofactor>
</comment>
<evidence type="ECO:0000256" key="2">
    <source>
        <dbReference type="ARBA" id="ARBA00001946"/>
    </source>
</evidence>
<sequence>MAEDKKRYNAMESVLQEINKKFVSLTDEDIKRNNTILQSILKLITEKIKQKDTLFKEMFSTVFCGGSFYDGLRVGKPDEFDLDLLLNLPKALEPTITTSNVPGYVHVQFKGYANFMRQKDLVAKYEGIDKLLDTSQYLDTAKVLRWMQSVVDQALNDFEKSNGRVVLETPHGVFYARVCRGGPAFTLKITNGMDVDLVPCFIFGKDKWPANGFKKNPVTKKETYFIVPKPVKDVPGVSTRYWRLSFQEQERLIIESKIALKPALRLVKKLRDTMDHKAIASYYIKTVALWQASEKDVQYWRNSLSYVFMNLLKEYQNCLSVHKITYFWNKNNNLLQNIRSRETVTNLSNNIQRIINDIERHPNDPYVVAKYLLTKPELNELRKNLSDECELLGAEFNNLKIDEASPQAQASSNLLVLGTIKISDTMEGYKRYNGLECYLHDINREYISFSKTQTKRNNKILNEVVQSLITKMKQKDALFKSLYKRQFYGGSYYDGLKVGSPDEYDIDLLLTFPEDYKVEICISNVPGFVHLELNKARELGKFCEIKNNHRIYLDTKKVLQWMEGVIQRALNDFEMKTSKWERFWTTLQRKYQVGNIHVKYVKGGPAFTLKIYDGDEDDDCCQIDVDLVPCFLFKAGKWPESPFKPNPYSNDRLSDFFVVPKHATVFPTCESRYWKLSFQIQERQLIKNKGRLKPALKLLKKMRDSMHSDLIASYFLKTIILWEVEKQDTYFWVKTSLSYVFMHILKSYQQFLSEKQIPYYWNNSFNLVKTTCNDEFLYDLSTRLERIIKDIDKNIHRDPSVIMKHILTPKQYHALLPETEE</sequence>
<feature type="domain" description="Mab-21-like nucleotidyltransferase" evidence="12">
    <location>
        <begin position="68"/>
        <end position="255"/>
    </location>
</feature>
<gene>
    <name evidence="14" type="ORF">NQ315_000863</name>
</gene>
<keyword evidence="4" id="KW-0808">Transferase</keyword>
<dbReference type="GO" id="GO:0005524">
    <property type="term" value="F:ATP binding"/>
    <property type="evidence" value="ECO:0007669"/>
    <property type="project" value="UniProtKB-KW"/>
</dbReference>
<keyword evidence="6" id="KW-0479">Metal-binding</keyword>
<dbReference type="Proteomes" id="UP001159042">
    <property type="component" value="Unassembled WGS sequence"/>
</dbReference>
<evidence type="ECO:0000256" key="4">
    <source>
        <dbReference type="ARBA" id="ARBA00022679"/>
    </source>
</evidence>
<comment type="similarity">
    <text evidence="3">Belongs to the mab-21 family.</text>
</comment>
<keyword evidence="11" id="KW-0464">Manganese</keyword>
<dbReference type="GO" id="GO:0046872">
    <property type="term" value="F:metal ion binding"/>
    <property type="evidence" value="ECO:0007669"/>
    <property type="project" value="UniProtKB-KW"/>
</dbReference>
<keyword evidence="5" id="KW-0548">Nucleotidyltransferase</keyword>
<evidence type="ECO:0000259" key="12">
    <source>
        <dbReference type="Pfam" id="PF03281"/>
    </source>
</evidence>
<evidence type="ECO:0000256" key="8">
    <source>
        <dbReference type="ARBA" id="ARBA00022840"/>
    </source>
</evidence>
<dbReference type="Gene3D" id="1.10.1410.40">
    <property type="match status" value="2"/>
</dbReference>
<evidence type="ECO:0000256" key="9">
    <source>
        <dbReference type="ARBA" id="ARBA00022842"/>
    </source>
</evidence>
<dbReference type="PANTHER" id="PTHR10656:SF42">
    <property type="entry name" value="CYCLIC GMP-AMP SYNTHASE-LIKE PROTEIN-RELATED"/>
    <property type="match status" value="1"/>
</dbReference>
<dbReference type="PANTHER" id="PTHR10656">
    <property type="entry name" value="CELL FATE DETERMINING PROTEIN MAB21-RELATED"/>
    <property type="match status" value="1"/>
</dbReference>
<dbReference type="EMBL" id="JANEYG010000002">
    <property type="protein sequence ID" value="KAJ8924711.1"/>
    <property type="molecule type" value="Genomic_DNA"/>
</dbReference>
<dbReference type="InterPro" id="IPR046903">
    <property type="entry name" value="Mab-21-like_nuc_Trfase"/>
</dbReference>
<dbReference type="Pfam" id="PF03281">
    <property type="entry name" value="Mab-21"/>
    <property type="match status" value="2"/>
</dbReference>
<dbReference type="InterPro" id="IPR024810">
    <property type="entry name" value="MAB21L/cGLR"/>
</dbReference>
<feature type="domain" description="Mab-21-like HhH/H2TH-like" evidence="13">
    <location>
        <begin position="692"/>
        <end position="782"/>
    </location>
</feature>
<evidence type="ECO:0000256" key="10">
    <source>
        <dbReference type="ARBA" id="ARBA00023134"/>
    </source>
</evidence>
<evidence type="ECO:0000256" key="5">
    <source>
        <dbReference type="ARBA" id="ARBA00022695"/>
    </source>
</evidence>
<feature type="domain" description="Mab-21-like nucleotidyltransferase" evidence="12">
    <location>
        <begin position="492"/>
        <end position="688"/>
    </location>
</feature>
<dbReference type="GO" id="GO:0005525">
    <property type="term" value="F:GTP binding"/>
    <property type="evidence" value="ECO:0007669"/>
    <property type="project" value="UniProtKB-KW"/>
</dbReference>
<feature type="domain" description="Mab-21-like HhH/H2TH-like" evidence="13">
    <location>
        <begin position="260"/>
        <end position="352"/>
    </location>
</feature>